<feature type="region of interest" description="Disordered" evidence="6">
    <location>
        <begin position="224"/>
        <end position="266"/>
    </location>
</feature>
<organism evidence="8 9">
    <name type="scientific">Aspergillus lucknowensis</name>
    <dbReference type="NCBI Taxonomy" id="176173"/>
    <lineage>
        <taxon>Eukaryota</taxon>
        <taxon>Fungi</taxon>
        <taxon>Dikarya</taxon>
        <taxon>Ascomycota</taxon>
        <taxon>Pezizomycotina</taxon>
        <taxon>Eurotiomycetes</taxon>
        <taxon>Eurotiomycetidae</taxon>
        <taxon>Eurotiales</taxon>
        <taxon>Aspergillaceae</taxon>
        <taxon>Aspergillus</taxon>
        <taxon>Aspergillus subgen. Nidulantes</taxon>
    </lineage>
</organism>
<dbReference type="Gene3D" id="2.40.50.1060">
    <property type="match status" value="1"/>
</dbReference>
<gene>
    <name evidence="8" type="ORF">BJX67DRAFT_196126</name>
</gene>
<dbReference type="InterPro" id="IPR041178">
    <property type="entry name" value="RPA43_OB"/>
</dbReference>
<comment type="subcellular location">
    <subcellularLocation>
        <location evidence="1 5">Nucleus</location>
    </subcellularLocation>
</comment>
<evidence type="ECO:0000256" key="6">
    <source>
        <dbReference type="SAM" id="MobiDB-lite"/>
    </source>
</evidence>
<evidence type="ECO:0000256" key="4">
    <source>
        <dbReference type="ARBA" id="ARBA00023242"/>
    </source>
</evidence>
<dbReference type="EMBL" id="JBFXLQ010000036">
    <property type="protein sequence ID" value="KAL2864909.1"/>
    <property type="molecule type" value="Genomic_DNA"/>
</dbReference>
<keyword evidence="2 5" id="KW-0240">DNA-directed RNA polymerase</keyword>
<dbReference type="InterPro" id="IPR036898">
    <property type="entry name" value="RNA_pol_Rpb7-like_N_sf"/>
</dbReference>
<feature type="region of interest" description="Disordered" evidence="6">
    <location>
        <begin position="284"/>
        <end position="314"/>
    </location>
</feature>
<dbReference type="Pfam" id="PF17875">
    <property type="entry name" value="RPA43_OB"/>
    <property type="match status" value="1"/>
</dbReference>
<feature type="domain" description="RPA43 OB" evidence="7">
    <location>
        <begin position="187"/>
        <end position="363"/>
    </location>
</feature>
<feature type="compositionally biased region" description="Basic residues" evidence="6">
    <location>
        <begin position="418"/>
        <end position="428"/>
    </location>
</feature>
<evidence type="ECO:0000313" key="8">
    <source>
        <dbReference type="EMBL" id="KAL2864909.1"/>
    </source>
</evidence>
<dbReference type="RefSeq" id="XP_070883888.1">
    <property type="nucleotide sequence ID" value="XM_071025395.1"/>
</dbReference>
<feature type="compositionally biased region" description="Low complexity" evidence="6">
    <location>
        <begin position="72"/>
        <end position="88"/>
    </location>
</feature>
<dbReference type="PANTHER" id="PTHR12709">
    <property type="entry name" value="DNA-DIRECTED RNA POLYMERASE II, III"/>
    <property type="match status" value="1"/>
</dbReference>
<keyword evidence="9" id="KW-1185">Reference proteome</keyword>
<feature type="region of interest" description="Disordered" evidence="6">
    <location>
        <begin position="1"/>
        <end position="90"/>
    </location>
</feature>
<comment type="caution">
    <text evidence="8">The sequence shown here is derived from an EMBL/GenBank/DDBJ whole genome shotgun (WGS) entry which is preliminary data.</text>
</comment>
<evidence type="ECO:0000256" key="2">
    <source>
        <dbReference type="ARBA" id="ARBA00022478"/>
    </source>
</evidence>
<dbReference type="Proteomes" id="UP001610432">
    <property type="component" value="Unassembled WGS sequence"/>
</dbReference>
<evidence type="ECO:0000259" key="7">
    <source>
        <dbReference type="Pfam" id="PF17875"/>
    </source>
</evidence>
<evidence type="ECO:0000313" key="9">
    <source>
        <dbReference type="Proteomes" id="UP001610432"/>
    </source>
</evidence>
<evidence type="ECO:0000256" key="1">
    <source>
        <dbReference type="ARBA" id="ARBA00004123"/>
    </source>
</evidence>
<dbReference type="PANTHER" id="PTHR12709:SF5">
    <property type="entry name" value="DNA-DIRECTED RNA POLYMERASE I SUBUNIT RPA43"/>
    <property type="match status" value="1"/>
</dbReference>
<protein>
    <recommendedName>
        <fullName evidence="5">DNA-directed RNA polymerase subunit</fullName>
    </recommendedName>
</protein>
<feature type="region of interest" description="Disordered" evidence="6">
    <location>
        <begin position="397"/>
        <end position="428"/>
    </location>
</feature>
<name>A0ABR4LK45_9EURO</name>
<feature type="compositionally biased region" description="Acidic residues" evidence="6">
    <location>
        <begin position="304"/>
        <end position="314"/>
    </location>
</feature>
<evidence type="ECO:0000256" key="3">
    <source>
        <dbReference type="ARBA" id="ARBA00023163"/>
    </source>
</evidence>
<dbReference type="InterPro" id="IPR045113">
    <property type="entry name" value="Rpb7-like"/>
</dbReference>
<comment type="function">
    <text evidence="5">DNA-dependent RNA polymerase which catalyzes the transcription of DNA into RNA using the four ribonucleoside triphosphates as substrates.</text>
</comment>
<keyword evidence="3 5" id="KW-0804">Transcription</keyword>
<reference evidence="8 9" key="1">
    <citation type="submission" date="2024-07" db="EMBL/GenBank/DDBJ databases">
        <title>Section-level genome sequencing and comparative genomics of Aspergillus sections Usti and Cavernicolus.</title>
        <authorList>
            <consortium name="Lawrence Berkeley National Laboratory"/>
            <person name="Nybo J.L."/>
            <person name="Vesth T.C."/>
            <person name="Theobald S."/>
            <person name="Frisvad J.C."/>
            <person name="Larsen T.O."/>
            <person name="Kjaerboelling I."/>
            <person name="Rothschild-Mancinelli K."/>
            <person name="Lyhne E.K."/>
            <person name="Kogle M.E."/>
            <person name="Barry K."/>
            <person name="Clum A."/>
            <person name="Na H."/>
            <person name="Ledsgaard L."/>
            <person name="Lin J."/>
            <person name="Lipzen A."/>
            <person name="Kuo A."/>
            <person name="Riley R."/>
            <person name="Mondo S."/>
            <person name="Labutti K."/>
            <person name="Haridas S."/>
            <person name="Pangalinan J."/>
            <person name="Salamov A.A."/>
            <person name="Simmons B.A."/>
            <person name="Magnuson J.K."/>
            <person name="Chen J."/>
            <person name="Drula E."/>
            <person name="Henrissat B."/>
            <person name="Wiebenga A."/>
            <person name="Lubbers R.J."/>
            <person name="Gomes A.C."/>
            <person name="Macurrencykelacurrency M.R."/>
            <person name="Stajich J."/>
            <person name="Grigoriev I.V."/>
            <person name="Mortensen U.H."/>
            <person name="De Vries R.P."/>
            <person name="Baker S.E."/>
            <person name="Andersen M.R."/>
        </authorList>
    </citation>
    <scope>NUCLEOTIDE SEQUENCE [LARGE SCALE GENOMIC DNA]</scope>
    <source>
        <strain evidence="8 9">CBS 449.75</strain>
    </source>
</reference>
<sequence length="428" mass="46564">MAVDAMEIDSNAASMVPFESEKERKRKHKHKDEGSSSKKKRKHEKVDDDDKKSSKKKDKSSKGKDKSKGKSKTTTTPQAQQDTATAPDSPYSLTTATLYLPLSPISISPTHALASLLAEHLSPLLLTYYPPLHGIILAYSNASISSEPPSASSTLSPSPEPLTLATTAGEYGVMYVYLTATFLVFRPQRGQLLEGWINVQSEGFLGAVVLNLFSVGIERKRLPPTWKWIPPGEDDDNSSATQAISAKPSSDEDEDEEKSTSLLSAFDPEKEHFNPVTLASDANPFFYDSQDQYPTTATTNAGGGEEEEAQAEAEDYDESLEGYFQSVSGHRVRGTVKFRVVDVDVIPGSERDRGFLSIEGTMLSPEEEGRVLEDERNGVMAPLSTVRTATIPVSAMSGGIVPPENDVVDIEIDTPSKKSTKGKAKSKR</sequence>
<dbReference type="GeneID" id="98140467"/>
<evidence type="ECO:0000256" key="5">
    <source>
        <dbReference type="RuleBase" id="RU369086"/>
    </source>
</evidence>
<proteinExistence type="predicted"/>
<keyword evidence="4 5" id="KW-0539">Nucleus</keyword>
<feature type="compositionally biased region" description="Polar residues" evidence="6">
    <location>
        <begin position="238"/>
        <end position="248"/>
    </location>
</feature>
<accession>A0ABR4LK45</accession>
<dbReference type="Gene3D" id="3.30.1490.120">
    <property type="entry name" value="RNA polymerase Rpb7-like, N-terminal domain"/>
    <property type="match status" value="1"/>
</dbReference>